<evidence type="ECO:0000256" key="1">
    <source>
        <dbReference type="ARBA" id="ARBA00010062"/>
    </source>
</evidence>
<dbReference type="EMBL" id="BMIK01000014">
    <property type="protein sequence ID" value="GGC39412.1"/>
    <property type="molecule type" value="Genomic_DNA"/>
</dbReference>
<comment type="caution">
    <text evidence="4">The sequence shown here is derived from an EMBL/GenBank/DDBJ whole genome shotgun (WGS) entry which is preliminary data.</text>
</comment>
<name>A0ABQ1MI79_9SPHI</name>
<keyword evidence="5" id="KW-1185">Reference proteome</keyword>
<sequence length="375" mass="41606">MNTITIGVLLPSSTILPMGKDFERALKHELQEKLAENDFAIELIPEFIGQGSKMAVEEAINKLIGYHRVDAVTGVLSNQVAMEIAEKFEKHHIPFLLNNIGEHVPNPHRFNPYTFINSIHSWQQIWSLGYWAVHTFGKRGMFVASIYDAGYSFSNMLKLGMEAADSQSVMSFSIAQLQHDNKTANPKDVFKHIAEFRPDFIFGAFCGGEASEFLQEYVHSGYYKQIPLLALPFLLQPFDGRAQEITVYTAVTTTLDMENVQPIIGELNTNSPFNELGSATGSVLAEALRNKGSRSLKEAISEARAYSIRGALQIDSSQPGRANYVYLVKNTYSGDGHTIHMAVQSALETVDITDDELMKSMEGPTSGWGNPYLGV</sequence>
<dbReference type="InterPro" id="IPR028082">
    <property type="entry name" value="Peripla_BP_I"/>
</dbReference>
<evidence type="ECO:0000259" key="3">
    <source>
        <dbReference type="Pfam" id="PF13458"/>
    </source>
</evidence>
<evidence type="ECO:0000256" key="2">
    <source>
        <dbReference type="ARBA" id="ARBA00022729"/>
    </source>
</evidence>
<evidence type="ECO:0000313" key="5">
    <source>
        <dbReference type="Proteomes" id="UP000597338"/>
    </source>
</evidence>
<proteinExistence type="inferred from homology"/>
<dbReference type="Proteomes" id="UP000597338">
    <property type="component" value="Unassembled WGS sequence"/>
</dbReference>
<gene>
    <name evidence="4" type="ORF">GCM10011386_34360</name>
</gene>
<protein>
    <recommendedName>
        <fullName evidence="3">Leucine-binding protein domain-containing protein</fullName>
    </recommendedName>
</protein>
<comment type="similarity">
    <text evidence="1">Belongs to the leucine-binding protein family.</text>
</comment>
<feature type="domain" description="Leucine-binding protein" evidence="3">
    <location>
        <begin position="3"/>
        <end position="234"/>
    </location>
</feature>
<evidence type="ECO:0000313" key="4">
    <source>
        <dbReference type="EMBL" id="GGC39412.1"/>
    </source>
</evidence>
<accession>A0ABQ1MI79</accession>
<reference evidence="5" key="1">
    <citation type="journal article" date="2019" name="Int. J. Syst. Evol. Microbiol.">
        <title>The Global Catalogue of Microorganisms (GCM) 10K type strain sequencing project: providing services to taxonomists for standard genome sequencing and annotation.</title>
        <authorList>
            <consortium name="The Broad Institute Genomics Platform"/>
            <consortium name="The Broad Institute Genome Sequencing Center for Infectious Disease"/>
            <person name="Wu L."/>
            <person name="Ma J."/>
        </authorList>
    </citation>
    <scope>NUCLEOTIDE SEQUENCE [LARGE SCALE GENOMIC DNA]</scope>
    <source>
        <strain evidence="5">CGMCC 1.15342</strain>
    </source>
</reference>
<organism evidence="4 5">
    <name type="scientific">Parapedobacter defluvii</name>
    <dbReference type="NCBI Taxonomy" id="2045106"/>
    <lineage>
        <taxon>Bacteria</taxon>
        <taxon>Pseudomonadati</taxon>
        <taxon>Bacteroidota</taxon>
        <taxon>Sphingobacteriia</taxon>
        <taxon>Sphingobacteriales</taxon>
        <taxon>Sphingobacteriaceae</taxon>
        <taxon>Parapedobacter</taxon>
    </lineage>
</organism>
<dbReference type="RefSeq" id="WP_188752698.1">
    <property type="nucleotide sequence ID" value="NZ_BMIK01000014.1"/>
</dbReference>
<dbReference type="Gene3D" id="3.40.50.2300">
    <property type="match status" value="2"/>
</dbReference>
<dbReference type="InterPro" id="IPR028081">
    <property type="entry name" value="Leu-bd"/>
</dbReference>
<dbReference type="Pfam" id="PF13458">
    <property type="entry name" value="Peripla_BP_6"/>
    <property type="match status" value="1"/>
</dbReference>
<dbReference type="SUPFAM" id="SSF53822">
    <property type="entry name" value="Periplasmic binding protein-like I"/>
    <property type="match status" value="1"/>
</dbReference>
<keyword evidence="2" id="KW-0732">Signal</keyword>